<name>A0A8T3YJU4_9ARCH</name>
<dbReference type="GO" id="GO:0009007">
    <property type="term" value="F:site-specific DNA-methyltransferase (adenine-specific) activity"/>
    <property type="evidence" value="ECO:0007669"/>
    <property type="project" value="UniProtKB-EC"/>
</dbReference>
<dbReference type="GO" id="GO:0032259">
    <property type="term" value="P:methylation"/>
    <property type="evidence" value="ECO:0007669"/>
    <property type="project" value="UniProtKB-KW"/>
</dbReference>
<evidence type="ECO:0000256" key="3">
    <source>
        <dbReference type="ARBA" id="ARBA00022603"/>
    </source>
</evidence>
<accession>A0A8T3YJU4</accession>
<comment type="caution">
    <text evidence="7">The sequence shown here is derived from an EMBL/GenBank/DDBJ whole genome shotgun (WGS) entry which is preliminary data.</text>
</comment>
<sequence>MEARPFLKWAGGKTQLLPTLLANAPAQFNDYYEPFLGGGAFFFRLASLGKIKNSHLNDINRDLITAYRVVKEKPQELIETLSSGKYKNDEAAYYKIRAHEPASDVDVAARLIYLNKTAFNGLYRVNSNGKFNVPYGKYANPKILDEKNLLAVNVVLQTDELTSLDFEAAVEGAKKGDFIYFDPPYVPVSKTSNFTGYTKENFGWREQQRLFGCFKKLDRKGCFVMLSNSYTEKTNEMYKEFNITSVKASRMINCNPEGRGKVNELIITNYQIPSLSRQKAFLYHRSSSR</sequence>
<keyword evidence="3 7" id="KW-0489">Methyltransferase</keyword>
<dbReference type="Gene3D" id="3.40.50.150">
    <property type="entry name" value="Vaccinia Virus protein VP39"/>
    <property type="match status" value="1"/>
</dbReference>
<evidence type="ECO:0000256" key="2">
    <source>
        <dbReference type="ARBA" id="ARBA00011900"/>
    </source>
</evidence>
<dbReference type="SUPFAM" id="SSF53335">
    <property type="entry name" value="S-adenosyl-L-methionine-dependent methyltransferases"/>
    <property type="match status" value="1"/>
</dbReference>
<keyword evidence="5" id="KW-0949">S-adenosyl-L-methionine</keyword>
<dbReference type="GO" id="GO:1904047">
    <property type="term" value="F:S-adenosyl-L-methionine binding"/>
    <property type="evidence" value="ECO:0007669"/>
    <property type="project" value="TreeGrafter"/>
</dbReference>
<dbReference type="InterPro" id="IPR002052">
    <property type="entry name" value="DNA_methylase_N6_adenine_CS"/>
</dbReference>
<evidence type="ECO:0000256" key="4">
    <source>
        <dbReference type="ARBA" id="ARBA00022679"/>
    </source>
</evidence>
<evidence type="ECO:0000313" key="8">
    <source>
        <dbReference type="Proteomes" id="UP000732298"/>
    </source>
</evidence>
<dbReference type="PRINTS" id="PR00505">
    <property type="entry name" value="D12N6MTFRASE"/>
</dbReference>
<dbReference type="PIRSF" id="PIRSF000398">
    <property type="entry name" value="M_m6A_EcoRV"/>
    <property type="match status" value="1"/>
</dbReference>
<evidence type="ECO:0000256" key="5">
    <source>
        <dbReference type="ARBA" id="ARBA00022691"/>
    </source>
</evidence>
<dbReference type="InterPro" id="IPR012327">
    <property type="entry name" value="MeTrfase_D12"/>
</dbReference>
<dbReference type="InterPro" id="IPR029063">
    <property type="entry name" value="SAM-dependent_MTases_sf"/>
</dbReference>
<dbReference type="EMBL" id="JACQPB010000013">
    <property type="protein sequence ID" value="MBI4210072.1"/>
    <property type="molecule type" value="Genomic_DNA"/>
</dbReference>
<comment type="catalytic activity">
    <reaction evidence="6">
        <text>a 2'-deoxyadenosine in DNA + S-adenosyl-L-methionine = an N(6)-methyl-2'-deoxyadenosine in DNA + S-adenosyl-L-homocysteine + H(+)</text>
        <dbReference type="Rhea" id="RHEA:15197"/>
        <dbReference type="Rhea" id="RHEA-COMP:12418"/>
        <dbReference type="Rhea" id="RHEA-COMP:12419"/>
        <dbReference type="ChEBI" id="CHEBI:15378"/>
        <dbReference type="ChEBI" id="CHEBI:57856"/>
        <dbReference type="ChEBI" id="CHEBI:59789"/>
        <dbReference type="ChEBI" id="CHEBI:90615"/>
        <dbReference type="ChEBI" id="CHEBI:90616"/>
        <dbReference type="EC" id="2.1.1.72"/>
    </reaction>
</comment>
<dbReference type="Gene3D" id="1.10.1020.10">
    <property type="entry name" value="Adenine-specific Methyltransferase, Domain 2"/>
    <property type="match status" value="1"/>
</dbReference>
<dbReference type="EC" id="2.1.1.72" evidence="2"/>
<evidence type="ECO:0000256" key="6">
    <source>
        <dbReference type="ARBA" id="ARBA00047942"/>
    </source>
</evidence>
<gene>
    <name evidence="7" type="ORF">HY544_01015</name>
</gene>
<dbReference type="PANTHER" id="PTHR30481">
    <property type="entry name" value="DNA ADENINE METHYLASE"/>
    <property type="match status" value="1"/>
</dbReference>
<dbReference type="InterPro" id="IPR012263">
    <property type="entry name" value="M_m6A_EcoRV"/>
</dbReference>
<evidence type="ECO:0000256" key="1">
    <source>
        <dbReference type="ARBA" id="ARBA00006594"/>
    </source>
</evidence>
<keyword evidence="4" id="KW-0808">Transferase</keyword>
<dbReference type="InterPro" id="IPR023095">
    <property type="entry name" value="Ade_MeTrfase_dom_2"/>
</dbReference>
<dbReference type="Proteomes" id="UP000732298">
    <property type="component" value="Unassembled WGS sequence"/>
</dbReference>
<evidence type="ECO:0000313" key="7">
    <source>
        <dbReference type="EMBL" id="MBI4210072.1"/>
    </source>
</evidence>
<reference evidence="7" key="1">
    <citation type="submission" date="2020-07" db="EMBL/GenBank/DDBJ databases">
        <title>Huge and variable diversity of episymbiotic CPR bacteria and DPANN archaea in groundwater ecosystems.</title>
        <authorList>
            <person name="He C.Y."/>
            <person name="Keren R."/>
            <person name="Whittaker M."/>
            <person name="Farag I.F."/>
            <person name="Doudna J."/>
            <person name="Cate J.H.D."/>
            <person name="Banfield J.F."/>
        </authorList>
    </citation>
    <scope>NUCLEOTIDE SEQUENCE</scope>
    <source>
        <strain evidence="7">NC_groundwater_1296_Ag_S-0.2um_52_80</strain>
    </source>
</reference>
<dbReference type="GO" id="GO:0006298">
    <property type="term" value="P:mismatch repair"/>
    <property type="evidence" value="ECO:0007669"/>
    <property type="project" value="TreeGrafter"/>
</dbReference>
<protein>
    <recommendedName>
        <fullName evidence="2">site-specific DNA-methyltransferase (adenine-specific)</fullName>
        <ecNumber evidence="2">2.1.1.72</ecNumber>
    </recommendedName>
</protein>
<comment type="similarity">
    <text evidence="1">Belongs to the N(4)/N(6)-methyltransferase family.</text>
</comment>
<dbReference type="GO" id="GO:0043565">
    <property type="term" value="F:sequence-specific DNA binding"/>
    <property type="evidence" value="ECO:0007669"/>
    <property type="project" value="TreeGrafter"/>
</dbReference>
<dbReference type="PANTHER" id="PTHR30481:SF3">
    <property type="entry name" value="DNA ADENINE METHYLASE"/>
    <property type="match status" value="1"/>
</dbReference>
<proteinExistence type="inferred from homology"/>
<dbReference type="PROSITE" id="PS00092">
    <property type="entry name" value="N6_MTASE"/>
    <property type="match status" value="1"/>
</dbReference>
<dbReference type="Pfam" id="PF02086">
    <property type="entry name" value="MethyltransfD12"/>
    <property type="match status" value="1"/>
</dbReference>
<dbReference type="NCBIfam" id="TIGR00571">
    <property type="entry name" value="dam"/>
    <property type="match status" value="1"/>
</dbReference>
<dbReference type="AlphaFoldDB" id="A0A8T3YJU4"/>
<dbReference type="GO" id="GO:0009307">
    <property type="term" value="P:DNA restriction-modification system"/>
    <property type="evidence" value="ECO:0007669"/>
    <property type="project" value="InterPro"/>
</dbReference>
<organism evidence="7 8">
    <name type="scientific">Candidatus Iainarchaeum sp</name>
    <dbReference type="NCBI Taxonomy" id="3101447"/>
    <lineage>
        <taxon>Archaea</taxon>
        <taxon>Candidatus Iainarchaeota</taxon>
        <taxon>Candidatus Iainarchaeia</taxon>
        <taxon>Candidatus Iainarchaeales</taxon>
        <taxon>Candidatus Iainarchaeaceae</taxon>
        <taxon>Candidatus Iainarchaeum</taxon>
    </lineage>
</organism>